<dbReference type="AlphaFoldDB" id="A0ABD0ULH7"/>
<dbReference type="Proteomes" id="UP001552299">
    <property type="component" value="Unassembled WGS sequence"/>
</dbReference>
<name>A0ABD0ULH7_DENTH</name>
<accession>A0ABD0ULH7</accession>
<keyword evidence="2" id="KW-1185">Reference proteome</keyword>
<evidence type="ECO:0000313" key="1">
    <source>
        <dbReference type="EMBL" id="KAL0913500.1"/>
    </source>
</evidence>
<organism evidence="1 2">
    <name type="scientific">Dendrobium thyrsiflorum</name>
    <name type="common">Pinecone-like raceme dendrobium</name>
    <name type="synonym">Orchid</name>
    <dbReference type="NCBI Taxonomy" id="117978"/>
    <lineage>
        <taxon>Eukaryota</taxon>
        <taxon>Viridiplantae</taxon>
        <taxon>Streptophyta</taxon>
        <taxon>Embryophyta</taxon>
        <taxon>Tracheophyta</taxon>
        <taxon>Spermatophyta</taxon>
        <taxon>Magnoliopsida</taxon>
        <taxon>Liliopsida</taxon>
        <taxon>Asparagales</taxon>
        <taxon>Orchidaceae</taxon>
        <taxon>Epidendroideae</taxon>
        <taxon>Malaxideae</taxon>
        <taxon>Dendrobiinae</taxon>
        <taxon>Dendrobium</taxon>
    </lineage>
</organism>
<sequence length="167" mass="19270">MKQKVRRIATAQCPEIVVLGVGTVPACTVDPFDIISSPGKKKPKARNYCGAIRHTEGNDEGFGTGDFGNTWILLLKNPVASHSLRVVQEKRFWQDSCNSLAQHNKYCSNIRMVEFVREENSVISVQVKENKKWEKTSMQVMRMIDHCYRSFVWKPIREHFCKEPREI</sequence>
<dbReference type="EMBL" id="JANQDX010000013">
    <property type="protein sequence ID" value="KAL0913500.1"/>
    <property type="molecule type" value="Genomic_DNA"/>
</dbReference>
<comment type="caution">
    <text evidence="1">The sequence shown here is derived from an EMBL/GenBank/DDBJ whole genome shotgun (WGS) entry which is preliminary data.</text>
</comment>
<proteinExistence type="predicted"/>
<gene>
    <name evidence="1" type="ORF">M5K25_016965</name>
</gene>
<reference evidence="1 2" key="1">
    <citation type="journal article" date="2024" name="Plant Biotechnol. J.">
        <title>Dendrobium thyrsiflorum genome and its molecular insights into genes involved in important horticultural traits.</title>
        <authorList>
            <person name="Chen B."/>
            <person name="Wang J.Y."/>
            <person name="Zheng P.J."/>
            <person name="Li K.L."/>
            <person name="Liang Y.M."/>
            <person name="Chen X.F."/>
            <person name="Zhang C."/>
            <person name="Zhao X."/>
            <person name="He X."/>
            <person name="Zhang G.Q."/>
            <person name="Liu Z.J."/>
            <person name="Xu Q."/>
        </authorList>
    </citation>
    <scope>NUCLEOTIDE SEQUENCE [LARGE SCALE GENOMIC DNA]</scope>
    <source>
        <strain evidence="1">GZMU011</strain>
    </source>
</reference>
<evidence type="ECO:0000313" key="2">
    <source>
        <dbReference type="Proteomes" id="UP001552299"/>
    </source>
</evidence>
<protein>
    <submittedName>
        <fullName evidence="1">Uncharacterized protein</fullName>
    </submittedName>
</protein>